<sequence length="59" mass="6582">MFGLAPWFSNSRMNFSFSIDLLHATCNAVCPSRSCLLMSILLSSNRPKHFKCSSVGEIQ</sequence>
<evidence type="ECO:0000313" key="1">
    <source>
        <dbReference type="EMBL" id="VDP67712.1"/>
    </source>
</evidence>
<organism evidence="1 2">
    <name type="scientific">Schistosoma mattheei</name>
    <dbReference type="NCBI Taxonomy" id="31246"/>
    <lineage>
        <taxon>Eukaryota</taxon>
        <taxon>Metazoa</taxon>
        <taxon>Spiralia</taxon>
        <taxon>Lophotrochozoa</taxon>
        <taxon>Platyhelminthes</taxon>
        <taxon>Trematoda</taxon>
        <taxon>Digenea</taxon>
        <taxon>Strigeidida</taxon>
        <taxon>Schistosomatoidea</taxon>
        <taxon>Schistosomatidae</taxon>
        <taxon>Schistosoma</taxon>
    </lineage>
</organism>
<reference evidence="1 2" key="1">
    <citation type="submission" date="2018-11" db="EMBL/GenBank/DDBJ databases">
        <authorList>
            <consortium name="Pathogen Informatics"/>
        </authorList>
    </citation>
    <scope>NUCLEOTIDE SEQUENCE [LARGE SCALE GENOMIC DNA]</scope>
    <source>
        <strain>Denwood</strain>
        <strain evidence="2">Zambia</strain>
    </source>
</reference>
<proteinExistence type="predicted"/>
<evidence type="ECO:0000313" key="2">
    <source>
        <dbReference type="Proteomes" id="UP000269396"/>
    </source>
</evidence>
<dbReference type="Proteomes" id="UP000269396">
    <property type="component" value="Unassembled WGS sequence"/>
</dbReference>
<keyword evidence="2" id="KW-1185">Reference proteome</keyword>
<accession>A0A183PL71</accession>
<gene>
    <name evidence="1" type="ORF">SMTD_LOCUS15105</name>
</gene>
<dbReference type="AlphaFoldDB" id="A0A183PL71"/>
<dbReference type="EMBL" id="UZAL01035441">
    <property type="protein sequence ID" value="VDP67712.1"/>
    <property type="molecule type" value="Genomic_DNA"/>
</dbReference>
<protein>
    <submittedName>
        <fullName evidence="1">Uncharacterized protein</fullName>
    </submittedName>
</protein>
<name>A0A183PL71_9TREM</name>